<comment type="pathway">
    <text evidence="2 12">Glycolipid biosynthesis; glycosylphosphatidylinositol-anchor biosynthesis.</text>
</comment>
<dbReference type="AlphaFoldDB" id="A0A8H6PDJ8"/>
<keyword evidence="7 12" id="KW-0812">Transmembrane</keyword>
<organism evidence="14 15">
    <name type="scientific">Aspergillus hiratsukae</name>
    <dbReference type="NCBI Taxonomy" id="1194566"/>
    <lineage>
        <taxon>Eukaryota</taxon>
        <taxon>Fungi</taxon>
        <taxon>Dikarya</taxon>
        <taxon>Ascomycota</taxon>
        <taxon>Pezizomycotina</taxon>
        <taxon>Eurotiomycetes</taxon>
        <taxon>Eurotiomycetidae</taxon>
        <taxon>Eurotiales</taxon>
        <taxon>Aspergillaceae</taxon>
        <taxon>Aspergillus</taxon>
        <taxon>Aspergillus subgen. Fumigati</taxon>
    </lineage>
</organism>
<keyword evidence="6 12" id="KW-0808">Transferase</keyword>
<evidence type="ECO:0000313" key="14">
    <source>
        <dbReference type="EMBL" id="KAF7126168.1"/>
    </source>
</evidence>
<keyword evidence="5 12" id="KW-0337">GPI-anchor biosynthesis</keyword>
<keyword evidence="9 12" id="KW-1133">Transmembrane helix</keyword>
<keyword evidence="10 12" id="KW-0472">Membrane</keyword>
<dbReference type="InterPro" id="IPR039527">
    <property type="entry name" value="PIGG/GPI7"/>
</dbReference>
<evidence type="ECO:0000256" key="10">
    <source>
        <dbReference type="ARBA" id="ARBA00023136"/>
    </source>
</evidence>
<evidence type="ECO:0000256" key="7">
    <source>
        <dbReference type="ARBA" id="ARBA00022692"/>
    </source>
</evidence>
<feature type="transmembrane region" description="Helical" evidence="12">
    <location>
        <begin position="392"/>
        <end position="412"/>
    </location>
</feature>
<evidence type="ECO:0000256" key="1">
    <source>
        <dbReference type="ARBA" id="ARBA00004477"/>
    </source>
</evidence>
<feature type="transmembrane region" description="Helical" evidence="12">
    <location>
        <begin position="363"/>
        <end position="385"/>
    </location>
</feature>
<keyword evidence="15" id="KW-1185">Reference proteome</keyword>
<accession>A0A8H6PDJ8</accession>
<dbReference type="Gene3D" id="3.40.720.10">
    <property type="entry name" value="Alkaline Phosphatase, subunit A"/>
    <property type="match status" value="1"/>
</dbReference>
<dbReference type="InterPro" id="IPR037674">
    <property type="entry name" value="PIG-G_N"/>
</dbReference>
<dbReference type="PANTHER" id="PTHR23072">
    <property type="entry name" value="PHOSPHATIDYLINOSITOL GLYCAN-RELATED"/>
    <property type="match status" value="1"/>
</dbReference>
<evidence type="ECO:0000256" key="11">
    <source>
        <dbReference type="ARBA" id="ARBA00023180"/>
    </source>
</evidence>
<evidence type="ECO:0000256" key="6">
    <source>
        <dbReference type="ARBA" id="ARBA00022679"/>
    </source>
</evidence>
<comment type="function">
    <text evidence="12">Ethanolamine phosphate transferase involved in glycosylphosphatidylinositol-anchor biosynthesis. Transfers ethanolamine phosphate to the GPI second mannose.</text>
</comment>
<dbReference type="UniPathway" id="UPA00196"/>
<keyword evidence="11" id="KW-0325">Glycoprotein</keyword>
<dbReference type="GO" id="GO:0051267">
    <property type="term" value="F:CP2 mannose-ethanolamine phosphotransferase activity"/>
    <property type="evidence" value="ECO:0007669"/>
    <property type="project" value="TreeGrafter"/>
</dbReference>
<proteinExistence type="inferred from homology"/>
<name>A0A8H6PDJ8_9EURO</name>
<evidence type="ECO:0000256" key="5">
    <source>
        <dbReference type="ARBA" id="ARBA00022502"/>
    </source>
</evidence>
<comment type="subcellular location">
    <subcellularLocation>
        <location evidence="1 12">Endoplasmic reticulum membrane</location>
        <topology evidence="1 12">Multi-pass membrane protein</topology>
    </subcellularLocation>
</comment>
<protein>
    <recommendedName>
        <fullName evidence="4 12">GPI ethanolamine phosphate transferase 2</fullName>
    </recommendedName>
</protein>
<evidence type="ECO:0000313" key="15">
    <source>
        <dbReference type="Proteomes" id="UP000630445"/>
    </source>
</evidence>
<dbReference type="InterPro" id="IPR002591">
    <property type="entry name" value="Phosphodiest/P_Trfase"/>
</dbReference>
<feature type="transmembrane region" description="Helical" evidence="12">
    <location>
        <begin position="418"/>
        <end position="435"/>
    </location>
</feature>
<dbReference type="Pfam" id="PF19316">
    <property type="entry name" value="PIGO_PIGG"/>
    <property type="match status" value="1"/>
</dbReference>
<dbReference type="OrthoDB" id="272139at2759"/>
<evidence type="ECO:0000256" key="9">
    <source>
        <dbReference type="ARBA" id="ARBA00022989"/>
    </source>
</evidence>
<dbReference type="PANTHER" id="PTHR23072:SF0">
    <property type="entry name" value="GPI ETHANOLAMINE PHOSPHATE TRANSFERASE 2"/>
    <property type="match status" value="1"/>
</dbReference>
<evidence type="ECO:0000259" key="13">
    <source>
        <dbReference type="Pfam" id="PF19316"/>
    </source>
</evidence>
<reference evidence="14" key="1">
    <citation type="submission" date="2020-06" db="EMBL/GenBank/DDBJ databases">
        <title>Draft genome sequences of strains closely related to Aspergillus parafelis and Aspergillus hiratsukae.</title>
        <authorList>
            <person name="Dos Santos R.A.C."/>
            <person name="Rivero-Menendez O."/>
            <person name="Steenwyk J.L."/>
            <person name="Mead M.E."/>
            <person name="Goldman G.H."/>
            <person name="Alastruey-Izquierdo A."/>
            <person name="Rokas A."/>
        </authorList>
    </citation>
    <scope>NUCLEOTIDE SEQUENCE</scope>
    <source>
        <strain evidence="14">CNM-CM5793</strain>
    </source>
</reference>
<feature type="domain" description="GPI ethanolamine phosphate transferase 2 C-terminal" evidence="13">
    <location>
        <begin position="355"/>
        <end position="585"/>
    </location>
</feature>
<evidence type="ECO:0000256" key="3">
    <source>
        <dbReference type="ARBA" id="ARBA00005315"/>
    </source>
</evidence>
<gene>
    <name evidence="14" type="ORF">CNMCM5793_002590</name>
</gene>
<comment type="caution">
    <text evidence="12">Lacks conserved residue(s) required for the propagation of feature annotation.</text>
</comment>
<dbReference type="GO" id="GO:0005789">
    <property type="term" value="C:endoplasmic reticulum membrane"/>
    <property type="evidence" value="ECO:0007669"/>
    <property type="project" value="UniProtKB-SubCell"/>
</dbReference>
<dbReference type="Proteomes" id="UP000630445">
    <property type="component" value="Unassembled WGS sequence"/>
</dbReference>
<dbReference type="Pfam" id="PF01663">
    <property type="entry name" value="Phosphodiest"/>
    <property type="match status" value="1"/>
</dbReference>
<evidence type="ECO:0000256" key="2">
    <source>
        <dbReference type="ARBA" id="ARBA00004687"/>
    </source>
</evidence>
<dbReference type="CDD" id="cd16024">
    <property type="entry name" value="GPI_EPT_2"/>
    <property type="match status" value="1"/>
</dbReference>
<dbReference type="GO" id="GO:0006506">
    <property type="term" value="P:GPI anchor biosynthetic process"/>
    <property type="evidence" value="ECO:0007669"/>
    <property type="project" value="UniProtKB-UniPathway"/>
</dbReference>
<dbReference type="SUPFAM" id="SSF53649">
    <property type="entry name" value="Alkaline phosphatase-like"/>
    <property type="match status" value="1"/>
</dbReference>
<feature type="transmembrane region" description="Helical" evidence="12">
    <location>
        <begin position="518"/>
        <end position="540"/>
    </location>
</feature>
<keyword evidence="8 12" id="KW-0256">Endoplasmic reticulum</keyword>
<evidence type="ECO:0000256" key="4">
    <source>
        <dbReference type="ARBA" id="ARBA00020830"/>
    </source>
</evidence>
<evidence type="ECO:0000256" key="8">
    <source>
        <dbReference type="ARBA" id="ARBA00022824"/>
    </source>
</evidence>
<dbReference type="InterPro" id="IPR017850">
    <property type="entry name" value="Alkaline_phosphatase_core_sf"/>
</dbReference>
<comment type="caution">
    <text evidence="14">The sequence shown here is derived from an EMBL/GenBank/DDBJ whole genome shotgun (WGS) entry which is preliminary data.</text>
</comment>
<sequence>MPRLKAMTTGSVPSFLDVILNIAESDTSSTLAYQDTWLAQLKAQGGQLVMYGDDTWIKLFPGVFERSDGTTSFFVSDFTEVDHNVTRHIPRELSEHDWSAFVMHFLGLDHIGHKAGPNSRHMMAKQREMDSVVAQIYAAMEEQDHLQSTLFVLCGDHGMNDAGNHGGSSPGETSPALLFISPKFQTRKSPEDSPVEAFSDLQYYRTVEQMDITPTLAGLLGLPIPLNSLGVFIPEFLMMWDNGNVVSFFSCVNIPKLTDTPLALDSHRIDILLRNAKQMLNAMKGTFPDIDVEASTTPHGCDKQLPTGPAKVQCAWFQALQLVHGPERNGTTLPDVESALLRVLKCAQDVMSSTASKYNTPRLYLGLFVAALAALLSFLPAYGLVSKSRDAVMFLMLSILGYGGMMFASSYVEEEQQFWYWIITAWTVYLHIKSLRPWHGSKDGRASFSRFARCTTVVLAISYRILRRWNQTGQKFAAEPDIARNFFPRHQNILWALVLLTYCDTCMRLCLNSPPSNIWRSAAILTTIAAFFFKLVFVASDSPELLDESLLSPIQKSLEGMPLILPARLVLCGLSLLVVTPFCMIDVTQKRFSMTGGKC</sequence>
<feature type="transmembrane region" description="Helical" evidence="12">
    <location>
        <begin position="560"/>
        <end position="585"/>
    </location>
</feature>
<dbReference type="InterPro" id="IPR045687">
    <property type="entry name" value="PIGG/GPI7_C"/>
</dbReference>
<comment type="similarity">
    <text evidence="3 12">Belongs to the PIGG/PIGN/PIGO family. PIGG subfamily.</text>
</comment>
<evidence type="ECO:0000256" key="12">
    <source>
        <dbReference type="RuleBase" id="RU367106"/>
    </source>
</evidence>
<dbReference type="EMBL" id="JACBAD010001945">
    <property type="protein sequence ID" value="KAF7126168.1"/>
    <property type="molecule type" value="Genomic_DNA"/>
</dbReference>